<gene>
    <name evidence="2" type="ORF">H1W00_11460</name>
</gene>
<feature type="transmembrane region" description="Helical" evidence="1">
    <location>
        <begin position="60"/>
        <end position="77"/>
    </location>
</feature>
<dbReference type="EMBL" id="JACEOG010000001">
    <property type="protein sequence ID" value="MBA4609095.1"/>
    <property type="molecule type" value="Genomic_DNA"/>
</dbReference>
<name>A0A838XEX1_9ACTN</name>
<sequence>MSEADVRVPAVAVLSPLFAAASVLGLFTMAPQDVLGWAWVAAAVTALATAVTVKRTAARLCFGVAALLTGYLAWLALGPRGDEEFVYPFAVLRWFAVVGAVYGFSFISLLVKRDSDPRA</sequence>
<evidence type="ECO:0000313" key="2">
    <source>
        <dbReference type="EMBL" id="MBA4609095.1"/>
    </source>
</evidence>
<evidence type="ECO:0000313" key="3">
    <source>
        <dbReference type="Proteomes" id="UP000550354"/>
    </source>
</evidence>
<keyword evidence="1" id="KW-0812">Transmembrane</keyword>
<protein>
    <recommendedName>
        <fullName evidence="4">Transmembrane protein</fullName>
    </recommendedName>
</protein>
<keyword evidence="1" id="KW-1133">Transmembrane helix</keyword>
<dbReference type="Proteomes" id="UP000550354">
    <property type="component" value="Unassembled WGS sequence"/>
</dbReference>
<comment type="caution">
    <text evidence="2">The sequence shown here is derived from an EMBL/GenBank/DDBJ whole genome shotgun (WGS) entry which is preliminary data.</text>
</comment>
<feature type="transmembrane region" description="Helical" evidence="1">
    <location>
        <begin position="12"/>
        <end position="30"/>
    </location>
</feature>
<feature type="transmembrane region" description="Helical" evidence="1">
    <location>
        <begin position="89"/>
        <end position="111"/>
    </location>
</feature>
<keyword evidence="3" id="KW-1185">Reference proteome</keyword>
<proteinExistence type="predicted"/>
<evidence type="ECO:0000256" key="1">
    <source>
        <dbReference type="SAM" id="Phobius"/>
    </source>
</evidence>
<accession>A0A838XEX1</accession>
<keyword evidence="1" id="KW-0472">Membrane</keyword>
<organism evidence="2 3">
    <name type="scientific">Aeromicrobium phoceense</name>
    <dbReference type="NCBI Taxonomy" id="2754045"/>
    <lineage>
        <taxon>Bacteria</taxon>
        <taxon>Bacillati</taxon>
        <taxon>Actinomycetota</taxon>
        <taxon>Actinomycetes</taxon>
        <taxon>Propionibacteriales</taxon>
        <taxon>Nocardioidaceae</taxon>
        <taxon>Aeromicrobium</taxon>
    </lineage>
</organism>
<dbReference type="AlphaFoldDB" id="A0A838XEX1"/>
<dbReference type="RefSeq" id="WP_181755819.1">
    <property type="nucleotide sequence ID" value="NZ_JACEOG010000001.1"/>
</dbReference>
<feature type="transmembrane region" description="Helical" evidence="1">
    <location>
        <begin position="36"/>
        <end position="53"/>
    </location>
</feature>
<evidence type="ECO:0008006" key="4">
    <source>
        <dbReference type="Google" id="ProtNLM"/>
    </source>
</evidence>
<reference evidence="2 3" key="1">
    <citation type="submission" date="2020-07" db="EMBL/GenBank/DDBJ databases">
        <title>Draft genome and description of Aeromicrobium phoceense strain Marseille-Q0843 isolated from healthy skin swab.</title>
        <authorList>
            <person name="Boxberger M."/>
            <person name="La Scola B."/>
        </authorList>
    </citation>
    <scope>NUCLEOTIDE SEQUENCE [LARGE SCALE GENOMIC DNA]</scope>
    <source>
        <strain evidence="2 3">Marseille-Q0843</strain>
    </source>
</reference>